<comment type="pathway">
    <text evidence="1">Lipid metabolism; fatty acid biosynthesis.</text>
</comment>
<evidence type="ECO:0000256" key="1">
    <source>
        <dbReference type="ARBA" id="ARBA00005194"/>
    </source>
</evidence>
<evidence type="ECO:0000256" key="2">
    <source>
        <dbReference type="ARBA" id="ARBA00006484"/>
    </source>
</evidence>
<dbReference type="PANTHER" id="PTHR42760">
    <property type="entry name" value="SHORT-CHAIN DEHYDROGENASES/REDUCTASES FAMILY MEMBER"/>
    <property type="match status" value="1"/>
</dbReference>
<dbReference type="Proteomes" id="UP001174909">
    <property type="component" value="Unassembled WGS sequence"/>
</dbReference>
<evidence type="ECO:0000256" key="3">
    <source>
        <dbReference type="ARBA" id="ARBA00023002"/>
    </source>
</evidence>
<dbReference type="InterPro" id="IPR036291">
    <property type="entry name" value="NAD(P)-bd_dom_sf"/>
</dbReference>
<comment type="caution">
    <text evidence="6">The sequence shown here is derived from an EMBL/GenBank/DDBJ whole genome shotgun (WGS) entry which is preliminary data.</text>
</comment>
<comment type="similarity">
    <text evidence="2">Belongs to the short-chain dehydrogenases/reductases (SDR) family.</text>
</comment>
<dbReference type="PANTHER" id="PTHR42760:SF133">
    <property type="entry name" value="3-OXOACYL-[ACYL-CARRIER-PROTEIN] REDUCTASE"/>
    <property type="match status" value="1"/>
</dbReference>
<keyword evidence="3" id="KW-0560">Oxidoreductase</keyword>
<dbReference type="EMBL" id="CASHTH010001055">
    <property type="protein sequence ID" value="CAI8010670.1"/>
    <property type="molecule type" value="Genomic_DNA"/>
</dbReference>
<protein>
    <recommendedName>
        <fullName evidence="5">3-ketoacyl-[acyl-carrier-protein] reductase beta subunit</fullName>
    </recommendedName>
    <alternativeName>
        <fullName evidence="4">Quinone reductase CBR4</fullName>
    </alternativeName>
</protein>
<dbReference type="Gene3D" id="3.40.50.720">
    <property type="entry name" value="NAD(P)-binding Rossmann-like Domain"/>
    <property type="match status" value="1"/>
</dbReference>
<proteinExistence type="inferred from homology"/>
<dbReference type="FunFam" id="3.40.50.720:FF:000084">
    <property type="entry name" value="Short-chain dehydrogenase reductase"/>
    <property type="match status" value="1"/>
</dbReference>
<name>A0AA35RFR9_GEOBA</name>
<dbReference type="AlphaFoldDB" id="A0AA35RFR9"/>
<evidence type="ECO:0000313" key="6">
    <source>
        <dbReference type="EMBL" id="CAI8010670.1"/>
    </source>
</evidence>
<sequence length="252" mass="25868">MARLDGKVAIVSGGSRGIGECTARLFAAEGASVLIGDVLDALGDAVAASIVAGGGRCIYQHLDVTSEADWSAGVARALAQFGGLNILVNNAGIGSSPHGIADEPAESWDRTMDVNAKGVFLGTRAAIPAMLDAGGGSIVNISSQLGIVAVPYSGSAYQSSKGAVRLFTKSAAIQYAADGIRVNSVHPGPIVTEMTRAVREDTDRYQMTLTLVPMGRYGEPAEVAYAILYLASDESSFVTGSEVVVDGGWTAQ</sequence>
<evidence type="ECO:0000256" key="5">
    <source>
        <dbReference type="ARBA" id="ARBA00041707"/>
    </source>
</evidence>
<keyword evidence="7" id="KW-1185">Reference proteome</keyword>
<dbReference type="Pfam" id="PF13561">
    <property type="entry name" value="adh_short_C2"/>
    <property type="match status" value="1"/>
</dbReference>
<dbReference type="InterPro" id="IPR002347">
    <property type="entry name" value="SDR_fam"/>
</dbReference>
<dbReference type="GO" id="GO:0016616">
    <property type="term" value="F:oxidoreductase activity, acting on the CH-OH group of donors, NAD or NADP as acceptor"/>
    <property type="evidence" value="ECO:0007669"/>
    <property type="project" value="TreeGrafter"/>
</dbReference>
<dbReference type="PRINTS" id="PR00081">
    <property type="entry name" value="GDHRDH"/>
</dbReference>
<accession>A0AA35RFR9</accession>
<dbReference type="NCBIfam" id="NF005559">
    <property type="entry name" value="PRK07231.1"/>
    <property type="match status" value="1"/>
</dbReference>
<organism evidence="6 7">
    <name type="scientific">Geodia barretti</name>
    <name type="common">Barrett's horny sponge</name>
    <dbReference type="NCBI Taxonomy" id="519541"/>
    <lineage>
        <taxon>Eukaryota</taxon>
        <taxon>Metazoa</taxon>
        <taxon>Porifera</taxon>
        <taxon>Demospongiae</taxon>
        <taxon>Heteroscleromorpha</taxon>
        <taxon>Tetractinellida</taxon>
        <taxon>Astrophorina</taxon>
        <taxon>Geodiidae</taxon>
        <taxon>Geodia</taxon>
    </lineage>
</organism>
<gene>
    <name evidence="6" type="ORF">GBAR_LOCUS7001</name>
</gene>
<dbReference type="PRINTS" id="PR00080">
    <property type="entry name" value="SDRFAMILY"/>
</dbReference>
<dbReference type="SUPFAM" id="SSF51735">
    <property type="entry name" value="NAD(P)-binding Rossmann-fold domains"/>
    <property type="match status" value="1"/>
</dbReference>
<evidence type="ECO:0000313" key="7">
    <source>
        <dbReference type="Proteomes" id="UP001174909"/>
    </source>
</evidence>
<evidence type="ECO:0000256" key="4">
    <source>
        <dbReference type="ARBA" id="ARBA00041580"/>
    </source>
</evidence>
<reference evidence="6" key="1">
    <citation type="submission" date="2023-03" db="EMBL/GenBank/DDBJ databases">
        <authorList>
            <person name="Steffen K."/>
            <person name="Cardenas P."/>
        </authorList>
    </citation>
    <scope>NUCLEOTIDE SEQUENCE</scope>
</reference>